<comment type="similarity">
    <text evidence="2 10">Belongs to the TFS-II family.</text>
</comment>
<accession>E4Y9G4</accession>
<dbReference type="SMART" id="SM00509">
    <property type="entry name" value="TFS2N"/>
    <property type="match status" value="1"/>
</dbReference>
<keyword evidence="3 10" id="KW-0479">Metal-binding</keyword>
<dbReference type="AlphaFoldDB" id="E4Y9G4"/>
<dbReference type="InterPro" id="IPR003618">
    <property type="entry name" value="TFIIS_cen_dom"/>
</dbReference>
<dbReference type="InterPro" id="IPR035441">
    <property type="entry name" value="TFIIS/LEDGF_dom_sf"/>
</dbReference>
<gene>
    <name evidence="15" type="ORF">GSOID_T00030618001</name>
</gene>
<evidence type="ECO:0000259" key="13">
    <source>
        <dbReference type="PROSITE" id="PS51319"/>
    </source>
</evidence>
<dbReference type="PROSITE" id="PS51321">
    <property type="entry name" value="TFIIS_CENTRAL"/>
    <property type="match status" value="1"/>
</dbReference>
<feature type="compositionally biased region" description="Basic and acidic residues" evidence="11">
    <location>
        <begin position="103"/>
        <end position="120"/>
    </location>
</feature>
<dbReference type="InterPro" id="IPR003617">
    <property type="entry name" value="TFIIS/CRSP70_N_sub"/>
</dbReference>
<dbReference type="GO" id="GO:0008270">
    <property type="term" value="F:zinc ion binding"/>
    <property type="evidence" value="ECO:0007669"/>
    <property type="project" value="UniProtKB-UniRule"/>
</dbReference>
<dbReference type="SUPFAM" id="SSF47676">
    <property type="entry name" value="Conserved domain common to transcription factors TFIIS, elongin A, CRSP70"/>
    <property type="match status" value="1"/>
</dbReference>
<dbReference type="NCBIfam" id="TIGR01385">
    <property type="entry name" value="TFSII"/>
    <property type="match status" value="1"/>
</dbReference>
<keyword evidence="6 9" id="KW-0539">Nucleus</keyword>
<dbReference type="GO" id="GO:0005634">
    <property type="term" value="C:nucleus"/>
    <property type="evidence" value="ECO:0007669"/>
    <property type="project" value="UniProtKB-SubCell"/>
</dbReference>
<dbReference type="PANTHER" id="PTHR11477:SF0">
    <property type="entry name" value="IP08861P-RELATED"/>
    <property type="match status" value="1"/>
</dbReference>
<dbReference type="Gene3D" id="1.20.930.10">
    <property type="entry name" value="Conserved domain common to transcription factors TFIIS, elongin A, CRSP70"/>
    <property type="match status" value="1"/>
</dbReference>
<dbReference type="InterPro" id="IPR036575">
    <property type="entry name" value="TFIIS_cen_dom_sf"/>
</dbReference>
<sequence>MPLEELKRYASQVKKLCDKEKYGDAVDLLNALKEEKITKELLESSKIGHVVNALRKGAQTSGHAEIAAQSKSLIKQWKAQMAQNAGGGDNGAPAKVQKTESSSQKREKEKEKTSDSKDDFSLGASIQPTADPVRNKSRELLQKALLVDKDKFSPQFVSLMAAKIEEAIYNFHGNSSSDTKYRNKIRSRYSNLKDAKNPDLRDSVMTGVISPDKLASMKPEEMASKQLQELRKKFTKEAINDHQMAQNEGTQTDMFSCGKCKSKKCTYTQLQTRSADEPMTTFVYCMACGNRWKFC</sequence>
<evidence type="ECO:0000256" key="8">
    <source>
        <dbReference type="PROSITE-ProRule" id="PRU00472"/>
    </source>
</evidence>
<dbReference type="FunFam" id="2.20.25.10:FF:000001">
    <property type="entry name" value="Probable Transcription elongation factor S-II"/>
    <property type="match status" value="1"/>
</dbReference>
<protein>
    <recommendedName>
        <fullName evidence="10">Transcription elongation factor</fullName>
    </recommendedName>
</protein>
<dbReference type="PIRSF" id="PIRSF006704">
    <property type="entry name" value="TF_IIS"/>
    <property type="match status" value="1"/>
</dbReference>
<dbReference type="PROSITE" id="PS51319">
    <property type="entry name" value="TFIIS_N"/>
    <property type="match status" value="1"/>
</dbReference>
<organism evidence="15">
    <name type="scientific">Oikopleura dioica</name>
    <name type="common">Tunicate</name>
    <dbReference type="NCBI Taxonomy" id="34765"/>
    <lineage>
        <taxon>Eukaryota</taxon>
        <taxon>Metazoa</taxon>
        <taxon>Chordata</taxon>
        <taxon>Tunicata</taxon>
        <taxon>Appendicularia</taxon>
        <taxon>Copelata</taxon>
        <taxon>Oikopleuridae</taxon>
        <taxon>Oikopleura</taxon>
    </lineage>
</organism>
<comment type="subcellular location">
    <subcellularLocation>
        <location evidence="1 9 10">Nucleus</location>
    </subcellularLocation>
</comment>
<feature type="domain" description="TFIIS-type" evidence="12">
    <location>
        <begin position="253"/>
        <end position="293"/>
    </location>
</feature>
<dbReference type="PROSITE" id="PS00466">
    <property type="entry name" value="ZF_TFIIS_1"/>
    <property type="match status" value="1"/>
</dbReference>
<dbReference type="Proteomes" id="UP000011014">
    <property type="component" value="Unassembled WGS sequence"/>
</dbReference>
<evidence type="ECO:0000256" key="9">
    <source>
        <dbReference type="PROSITE-ProRule" id="PRU00649"/>
    </source>
</evidence>
<evidence type="ECO:0000256" key="7">
    <source>
        <dbReference type="ARBA" id="ARBA00025408"/>
    </source>
</evidence>
<keyword evidence="10" id="KW-0805">Transcription regulation</keyword>
<evidence type="ECO:0000256" key="5">
    <source>
        <dbReference type="ARBA" id="ARBA00022833"/>
    </source>
</evidence>
<evidence type="ECO:0000256" key="1">
    <source>
        <dbReference type="ARBA" id="ARBA00004123"/>
    </source>
</evidence>
<dbReference type="InterPro" id="IPR035100">
    <property type="entry name" value="TF_IIS-typ"/>
</dbReference>
<evidence type="ECO:0000256" key="2">
    <source>
        <dbReference type="ARBA" id="ARBA00009647"/>
    </source>
</evidence>
<dbReference type="SMART" id="SM00510">
    <property type="entry name" value="TFS2M"/>
    <property type="match status" value="1"/>
</dbReference>
<proteinExistence type="inferred from homology"/>
<evidence type="ECO:0000256" key="10">
    <source>
        <dbReference type="RuleBase" id="RU368078"/>
    </source>
</evidence>
<feature type="region of interest" description="Disordered" evidence="11">
    <location>
        <begin position="78"/>
        <end position="135"/>
    </location>
</feature>
<dbReference type="Gene3D" id="2.20.25.10">
    <property type="match status" value="1"/>
</dbReference>
<evidence type="ECO:0000259" key="12">
    <source>
        <dbReference type="PROSITE" id="PS51133"/>
    </source>
</evidence>
<keyword evidence="10" id="KW-0804">Transcription</keyword>
<evidence type="ECO:0000259" key="14">
    <source>
        <dbReference type="PROSITE" id="PS51321"/>
    </source>
</evidence>
<keyword evidence="10" id="KW-0238">DNA-binding</keyword>
<dbReference type="InterPro" id="IPR006289">
    <property type="entry name" value="TFSII"/>
</dbReference>
<dbReference type="Pfam" id="PF01096">
    <property type="entry name" value="Zn_ribbon_TFIIS"/>
    <property type="match status" value="1"/>
</dbReference>
<dbReference type="SUPFAM" id="SSF57783">
    <property type="entry name" value="Zinc beta-ribbon"/>
    <property type="match status" value="1"/>
</dbReference>
<reference evidence="15" key="1">
    <citation type="journal article" date="2010" name="Science">
        <title>Plasticity of animal genome architecture unmasked by rapid evolution of a pelagic tunicate.</title>
        <authorList>
            <person name="Denoeud F."/>
            <person name="Henriet S."/>
            <person name="Mungpakdee S."/>
            <person name="Aury J.M."/>
            <person name="Da Silva C."/>
            <person name="Brinkmann H."/>
            <person name="Mikhaleva J."/>
            <person name="Olsen L.C."/>
            <person name="Jubin C."/>
            <person name="Canestro C."/>
            <person name="Bouquet J.M."/>
            <person name="Danks G."/>
            <person name="Poulain J."/>
            <person name="Campsteijn C."/>
            <person name="Adamski M."/>
            <person name="Cross I."/>
            <person name="Yadetie F."/>
            <person name="Muffato M."/>
            <person name="Louis A."/>
            <person name="Butcher S."/>
            <person name="Tsagkogeorga G."/>
            <person name="Konrad A."/>
            <person name="Singh S."/>
            <person name="Jensen M.F."/>
            <person name="Cong E.H."/>
            <person name="Eikeseth-Otteraa H."/>
            <person name="Noel B."/>
            <person name="Anthouard V."/>
            <person name="Porcel B.M."/>
            <person name="Kachouri-Lafond R."/>
            <person name="Nishino A."/>
            <person name="Ugolini M."/>
            <person name="Chourrout P."/>
            <person name="Nishida H."/>
            <person name="Aasland R."/>
            <person name="Huzurbazar S."/>
            <person name="Westhof E."/>
            <person name="Delsuc F."/>
            <person name="Lehrach H."/>
            <person name="Reinhardt R."/>
            <person name="Weissenbach J."/>
            <person name="Roy S.W."/>
            <person name="Artiguenave F."/>
            <person name="Postlethwait J.H."/>
            <person name="Manak J.R."/>
            <person name="Thompson E.M."/>
            <person name="Jaillon O."/>
            <person name="Du Pasquier L."/>
            <person name="Boudinot P."/>
            <person name="Liberles D.A."/>
            <person name="Volff J.N."/>
            <person name="Philippe H."/>
            <person name="Lenhard B."/>
            <person name="Roest Crollius H."/>
            <person name="Wincker P."/>
            <person name="Chourrout D."/>
        </authorList>
    </citation>
    <scope>NUCLEOTIDE SEQUENCE [LARGE SCALE GENOMIC DNA]</scope>
</reference>
<dbReference type="Pfam" id="PF08711">
    <property type="entry name" value="Med26"/>
    <property type="match status" value="1"/>
</dbReference>
<dbReference type="EMBL" id="FN654338">
    <property type="protein sequence ID" value="CBY32201.1"/>
    <property type="molecule type" value="Genomic_DNA"/>
</dbReference>
<evidence type="ECO:0000256" key="3">
    <source>
        <dbReference type="ARBA" id="ARBA00022723"/>
    </source>
</evidence>
<dbReference type="Gene3D" id="1.10.472.30">
    <property type="entry name" value="Transcription elongation factor S-II, central domain"/>
    <property type="match status" value="1"/>
</dbReference>
<keyword evidence="5 10" id="KW-0862">Zinc</keyword>
<dbReference type="SUPFAM" id="SSF46942">
    <property type="entry name" value="Elongation factor TFIIS domain 2"/>
    <property type="match status" value="1"/>
</dbReference>
<dbReference type="PANTHER" id="PTHR11477">
    <property type="entry name" value="TRANSCRIPTION FACTOR S-II ZINC FINGER DOMAIN-CONTAINING PROTEIN"/>
    <property type="match status" value="1"/>
</dbReference>
<evidence type="ECO:0000313" key="15">
    <source>
        <dbReference type="EMBL" id="CBY32201.1"/>
    </source>
</evidence>
<dbReference type="GO" id="GO:0003677">
    <property type="term" value="F:DNA binding"/>
    <property type="evidence" value="ECO:0007669"/>
    <property type="project" value="UniProtKB-KW"/>
</dbReference>
<dbReference type="Pfam" id="PF07500">
    <property type="entry name" value="TFIIS_M"/>
    <property type="match status" value="1"/>
</dbReference>
<dbReference type="CDD" id="cd13749">
    <property type="entry name" value="Zn-ribbon_TFIIS"/>
    <property type="match status" value="1"/>
</dbReference>
<evidence type="ECO:0000256" key="11">
    <source>
        <dbReference type="SAM" id="MobiDB-lite"/>
    </source>
</evidence>
<feature type="domain" description="TFIIS N-terminal" evidence="13">
    <location>
        <begin position="4"/>
        <end position="84"/>
    </location>
</feature>
<dbReference type="InterPro" id="IPR001222">
    <property type="entry name" value="Znf_TFIIS"/>
</dbReference>
<dbReference type="SMART" id="SM00440">
    <property type="entry name" value="ZnF_C2C2"/>
    <property type="match status" value="1"/>
</dbReference>
<feature type="domain" description="TFIIS central" evidence="14">
    <location>
        <begin position="133"/>
        <end position="250"/>
    </location>
</feature>
<dbReference type="InterPro" id="IPR017923">
    <property type="entry name" value="TFIIS_N"/>
</dbReference>
<evidence type="ECO:0000256" key="4">
    <source>
        <dbReference type="ARBA" id="ARBA00022771"/>
    </source>
</evidence>
<evidence type="ECO:0000256" key="6">
    <source>
        <dbReference type="ARBA" id="ARBA00023242"/>
    </source>
</evidence>
<name>E4Y9G4_OIKDI</name>
<dbReference type="PROSITE" id="PS51133">
    <property type="entry name" value="ZF_TFIIS_2"/>
    <property type="match status" value="1"/>
</dbReference>
<dbReference type="GO" id="GO:0006368">
    <property type="term" value="P:transcription elongation by RNA polymerase II"/>
    <property type="evidence" value="ECO:0007669"/>
    <property type="project" value="InterPro"/>
</dbReference>
<keyword evidence="4 8" id="KW-0863">Zinc-finger</keyword>
<comment type="function">
    <text evidence="7">Necessary for efficient RNA polymerase II transcription elongation past template-encoded arresting sites. The arresting sites in DNA have the property of trapping a certain fraction of elongating RNA polymerases that pass through, resulting in locked ternary complexes. Cleavage of the nascent transcript by S-II allows the resumption of elongation from the new 3'-terminus.</text>
</comment>